<dbReference type="AlphaFoldDB" id="A2DJK4"/>
<dbReference type="Proteomes" id="UP000001542">
    <property type="component" value="Unassembled WGS sequence"/>
</dbReference>
<dbReference type="VEuPathDB" id="TrichDB:TVAG_101220"/>
<dbReference type="PANTHER" id="PTHR12979">
    <property type="entry name" value="CCR4-NOT TRANSCRIPTION COMPLEX SUBUNIT 10"/>
    <property type="match status" value="1"/>
</dbReference>
<dbReference type="RefSeq" id="XP_001580390.1">
    <property type="nucleotide sequence ID" value="XM_001580340.1"/>
</dbReference>
<evidence type="ECO:0000313" key="2">
    <source>
        <dbReference type="EMBL" id="EAY19404.1"/>
    </source>
</evidence>
<dbReference type="InParanoid" id="A2DJK4"/>
<evidence type="ECO:0000256" key="1">
    <source>
        <dbReference type="ARBA" id="ARBA00010080"/>
    </source>
</evidence>
<comment type="similarity">
    <text evidence="1">Belongs to the CNOT10 family.</text>
</comment>
<dbReference type="KEGG" id="tva:5464982"/>
<organism evidence="2 3">
    <name type="scientific">Trichomonas vaginalis (strain ATCC PRA-98 / G3)</name>
    <dbReference type="NCBI Taxonomy" id="412133"/>
    <lineage>
        <taxon>Eukaryota</taxon>
        <taxon>Metamonada</taxon>
        <taxon>Parabasalia</taxon>
        <taxon>Trichomonadida</taxon>
        <taxon>Trichomonadidae</taxon>
        <taxon>Trichomonas</taxon>
    </lineage>
</organism>
<dbReference type="SMR" id="A2DJK4"/>
<gene>
    <name evidence="2" type="ORF">TVAG_101220</name>
</gene>
<dbReference type="GO" id="GO:0030014">
    <property type="term" value="C:CCR4-NOT complex"/>
    <property type="evidence" value="ECO:0000318"/>
    <property type="project" value="GO_Central"/>
</dbReference>
<dbReference type="SUPFAM" id="SSF48452">
    <property type="entry name" value="TPR-like"/>
    <property type="match status" value="2"/>
</dbReference>
<reference evidence="2" key="1">
    <citation type="submission" date="2006-10" db="EMBL/GenBank/DDBJ databases">
        <authorList>
            <person name="Amadeo P."/>
            <person name="Zhao Q."/>
            <person name="Wortman J."/>
            <person name="Fraser-Liggett C."/>
            <person name="Carlton J."/>
        </authorList>
    </citation>
    <scope>NUCLEOTIDE SEQUENCE</scope>
    <source>
        <strain evidence="2">G3</strain>
    </source>
</reference>
<dbReference type="GO" id="GO:0006402">
    <property type="term" value="P:mRNA catabolic process"/>
    <property type="evidence" value="ECO:0000318"/>
    <property type="project" value="GO_Central"/>
</dbReference>
<accession>A2DJK4</accession>
<dbReference type="PANTHER" id="PTHR12979:SF5">
    <property type="entry name" value="CCR4-NOT TRANSCRIPTION COMPLEX SUBUNIT 10"/>
    <property type="match status" value="1"/>
</dbReference>
<protein>
    <recommendedName>
        <fullName evidence="4">CCR4-NOT transcription complex subunit 10</fullName>
    </recommendedName>
</protein>
<dbReference type="eggNOG" id="KOG2471">
    <property type="taxonomic scope" value="Eukaryota"/>
</dbReference>
<evidence type="ECO:0008006" key="4">
    <source>
        <dbReference type="Google" id="ProtNLM"/>
    </source>
</evidence>
<reference evidence="2" key="2">
    <citation type="journal article" date="2007" name="Science">
        <title>Draft genome sequence of the sexually transmitted pathogen Trichomonas vaginalis.</title>
        <authorList>
            <person name="Carlton J.M."/>
            <person name="Hirt R.P."/>
            <person name="Silva J.C."/>
            <person name="Delcher A.L."/>
            <person name="Schatz M."/>
            <person name="Zhao Q."/>
            <person name="Wortman J.R."/>
            <person name="Bidwell S.L."/>
            <person name="Alsmark U.C.M."/>
            <person name="Besteiro S."/>
            <person name="Sicheritz-Ponten T."/>
            <person name="Noel C.J."/>
            <person name="Dacks J.B."/>
            <person name="Foster P.G."/>
            <person name="Simillion C."/>
            <person name="Van de Peer Y."/>
            <person name="Miranda-Saavedra D."/>
            <person name="Barton G.J."/>
            <person name="Westrop G.D."/>
            <person name="Mueller S."/>
            <person name="Dessi D."/>
            <person name="Fiori P.L."/>
            <person name="Ren Q."/>
            <person name="Paulsen I."/>
            <person name="Zhang H."/>
            <person name="Bastida-Corcuera F.D."/>
            <person name="Simoes-Barbosa A."/>
            <person name="Brown M.T."/>
            <person name="Hayes R.D."/>
            <person name="Mukherjee M."/>
            <person name="Okumura C.Y."/>
            <person name="Schneider R."/>
            <person name="Smith A.J."/>
            <person name="Vanacova S."/>
            <person name="Villalvazo M."/>
            <person name="Haas B.J."/>
            <person name="Pertea M."/>
            <person name="Feldblyum T.V."/>
            <person name="Utterback T.R."/>
            <person name="Shu C.L."/>
            <person name="Osoegawa K."/>
            <person name="de Jong P.J."/>
            <person name="Hrdy I."/>
            <person name="Horvathova L."/>
            <person name="Zubacova Z."/>
            <person name="Dolezal P."/>
            <person name="Malik S.B."/>
            <person name="Logsdon J.M. Jr."/>
            <person name="Henze K."/>
            <person name="Gupta A."/>
            <person name="Wang C.C."/>
            <person name="Dunne R.L."/>
            <person name="Upcroft J.A."/>
            <person name="Upcroft P."/>
            <person name="White O."/>
            <person name="Salzberg S.L."/>
            <person name="Tang P."/>
            <person name="Chiu C.-H."/>
            <person name="Lee Y.-S."/>
            <person name="Embley T.M."/>
            <person name="Coombs G.H."/>
            <person name="Mottram J.C."/>
            <person name="Tachezy J."/>
            <person name="Fraser-Liggett C.M."/>
            <person name="Johnson P.J."/>
        </authorList>
    </citation>
    <scope>NUCLEOTIDE SEQUENCE [LARGE SCALE GENOMIC DNA]</scope>
    <source>
        <strain evidence="2">G3</strain>
    </source>
</reference>
<dbReference type="GO" id="GO:0017148">
    <property type="term" value="P:negative regulation of translation"/>
    <property type="evidence" value="ECO:0000318"/>
    <property type="project" value="GO_Central"/>
</dbReference>
<dbReference type="OrthoDB" id="25157at2759"/>
<keyword evidence="3" id="KW-1185">Reference proteome</keyword>
<dbReference type="Gene3D" id="1.25.40.10">
    <property type="entry name" value="Tetratricopeptide repeat domain"/>
    <property type="match status" value="2"/>
</dbReference>
<evidence type="ECO:0000313" key="3">
    <source>
        <dbReference type="Proteomes" id="UP000001542"/>
    </source>
</evidence>
<dbReference type="InterPro" id="IPR011990">
    <property type="entry name" value="TPR-like_helical_dom_sf"/>
</dbReference>
<dbReference type="VEuPathDB" id="TrichDB:TVAGG3_1035930"/>
<dbReference type="InterPro" id="IPR039740">
    <property type="entry name" value="CNOT10"/>
</dbReference>
<proteinExistence type="inferred from homology"/>
<sequence length="554" mass="63990">MSADREVFYQEKYKQLIEKYEKIPNQSISVQHNLAILHYLVDGTNPFPTFMDITKKIQVECDSNNLWLIHPSWALVNYHIALFYYQRCQYENCSYILSSIWLHADFVDDLTMLFVSLLSIDLVRTVNDWKFFDKARAFLAEKVIKGEPVPALKQLLVKHFGDTPRCHIVEDQIKNVSMQVKIAKYITSSDEQSKNDVQKLLLQYTNQKSLSIHQAFPLLSAAVYVNNNAAYGKVLDLIQNQFQTDTSIINNRGVYDILKEKYSSALLYFSNALNTRSNDEVTNPYHQVLYNIGLSLLFKQKPRKAFEVFHSLIPVIPKFPYLWLRLAECCVMYYKKHVSKLRAKTQISPVIARRFSTPTRSFTILPASNAKIYNRFRDTKNGIFEDLNLEFAQRCALNAVHLSDKKSQLLISALLICTFVSLEMSEWEQAANYVKEIISNTDADSAIKFTARVYGAQALCMLHDKEKAIEYLRTQILEVAIGQSKKSIMFYLTYAQLYILNQDYESARAYLSKVTEQGQNVPEYVITSVQYSLKKGDTNDGLRVLSEFTQKEDD</sequence>
<dbReference type="STRING" id="5722.A2DJK4"/>
<name>A2DJK4_TRIV3</name>
<dbReference type="EMBL" id="DS113208">
    <property type="protein sequence ID" value="EAY19404.1"/>
    <property type="molecule type" value="Genomic_DNA"/>
</dbReference>